<name>A0A7H9ANH1_9FLAO</name>
<dbReference type="PROSITE" id="PS51257">
    <property type="entry name" value="PROKAR_LIPOPROTEIN"/>
    <property type="match status" value="1"/>
</dbReference>
<keyword evidence="4" id="KW-1185">Reference proteome</keyword>
<evidence type="ECO:0000313" key="3">
    <source>
        <dbReference type="EMBL" id="QLG44986.1"/>
    </source>
</evidence>
<feature type="domain" description="DUF4136" evidence="2">
    <location>
        <begin position="25"/>
        <end position="194"/>
    </location>
</feature>
<dbReference type="Pfam" id="PF13590">
    <property type="entry name" value="DUF4136"/>
    <property type="match status" value="1"/>
</dbReference>
<keyword evidence="1" id="KW-0732">Signal</keyword>
<dbReference type="AlphaFoldDB" id="A0A7H9ANH1"/>
<accession>A0A7H9ANH1</accession>
<evidence type="ECO:0000259" key="2">
    <source>
        <dbReference type="Pfam" id="PF13590"/>
    </source>
</evidence>
<proteinExistence type="predicted"/>
<sequence length="196" mass="22518">MKKLVTKLFALLAFTLMFSCGPTVSTTKTTNKNLGAYETFAYLPNTNFEVPDNIDGQRDKVAKSIITAMNNNMMEAGYSIDTENPDMLVLLTTKFDKKKMREVDPVYATYPYEVTYPVSPYYENYYYRDFGTYGEFIGYDVDYSGYKVGTLIVDIIDRKTKQKLWTGTAEEAIYQKDTSEKIVAYVDAIFDEYPKL</sequence>
<evidence type="ECO:0000313" key="4">
    <source>
        <dbReference type="Proteomes" id="UP000509302"/>
    </source>
</evidence>
<feature type="signal peptide" evidence="1">
    <location>
        <begin position="1"/>
        <end position="25"/>
    </location>
</feature>
<organism evidence="3 4">
    <name type="scientific">Costertonia aggregata</name>
    <dbReference type="NCBI Taxonomy" id="343403"/>
    <lineage>
        <taxon>Bacteria</taxon>
        <taxon>Pseudomonadati</taxon>
        <taxon>Bacteroidota</taxon>
        <taxon>Flavobacteriia</taxon>
        <taxon>Flavobacteriales</taxon>
        <taxon>Flavobacteriaceae</taxon>
        <taxon>Costertonia</taxon>
    </lineage>
</organism>
<gene>
    <name evidence="3" type="ORF">HYG79_06345</name>
</gene>
<dbReference type="RefSeq" id="WP_179241276.1">
    <property type="nucleotide sequence ID" value="NZ_CP058595.1"/>
</dbReference>
<dbReference type="EMBL" id="CP058595">
    <property type="protein sequence ID" value="QLG44986.1"/>
    <property type="molecule type" value="Genomic_DNA"/>
</dbReference>
<reference evidence="3 4" key="1">
    <citation type="journal article" date="2006" name="Int. J. Syst. Evol. Microbiol.">
        <title>Costertonia aggregata gen. nov., sp. nov., a mesophilic marine bacterium of the family Flavobacteriaceae, isolated from a mature biofilm.</title>
        <authorList>
            <person name="Kwon K.K."/>
            <person name="Lee Y.K."/>
            <person name="Lee H.K."/>
        </authorList>
    </citation>
    <scope>NUCLEOTIDE SEQUENCE [LARGE SCALE GENOMIC DNA]</scope>
    <source>
        <strain evidence="3 4">KCCM 42265</strain>
    </source>
</reference>
<feature type="chain" id="PRO_5028990572" evidence="1">
    <location>
        <begin position="26"/>
        <end position="196"/>
    </location>
</feature>
<dbReference type="Gene3D" id="3.30.160.670">
    <property type="match status" value="1"/>
</dbReference>
<dbReference type="InterPro" id="IPR025411">
    <property type="entry name" value="DUF4136"/>
</dbReference>
<protein>
    <submittedName>
        <fullName evidence="3">DUF4136 domain-containing protein</fullName>
    </submittedName>
</protein>
<dbReference type="KEGG" id="cagg:HYG79_06345"/>
<evidence type="ECO:0000256" key="1">
    <source>
        <dbReference type="SAM" id="SignalP"/>
    </source>
</evidence>
<dbReference type="Proteomes" id="UP000509302">
    <property type="component" value="Chromosome"/>
</dbReference>